<dbReference type="InterPro" id="IPR027417">
    <property type="entry name" value="P-loop_NTPase"/>
</dbReference>
<evidence type="ECO:0000256" key="1">
    <source>
        <dbReference type="ARBA" id="ARBA00022737"/>
    </source>
</evidence>
<dbReference type="GeneID" id="70190181"/>
<dbReference type="GO" id="GO:0003824">
    <property type="term" value="F:catalytic activity"/>
    <property type="evidence" value="ECO:0007669"/>
    <property type="project" value="InterPro"/>
</dbReference>
<dbReference type="RefSeq" id="XP_046005357.1">
    <property type="nucleotide sequence ID" value="XM_046160635.1"/>
</dbReference>
<dbReference type="PANTHER" id="PTHR46082:SF11">
    <property type="entry name" value="AAA+ ATPASE DOMAIN-CONTAINING PROTEIN-RELATED"/>
    <property type="match status" value="1"/>
</dbReference>
<feature type="domain" description="NACHT" evidence="4">
    <location>
        <begin position="445"/>
        <end position="560"/>
    </location>
</feature>
<dbReference type="SMART" id="SM00248">
    <property type="entry name" value="ANK"/>
    <property type="match status" value="7"/>
</dbReference>
<dbReference type="PROSITE" id="PS50837">
    <property type="entry name" value="NACHT"/>
    <property type="match status" value="1"/>
</dbReference>
<feature type="repeat" description="ANK" evidence="2">
    <location>
        <begin position="1057"/>
        <end position="1089"/>
    </location>
</feature>
<accession>A0A9P8XRY0</accession>
<evidence type="ECO:0000256" key="3">
    <source>
        <dbReference type="SAM" id="MobiDB-lite"/>
    </source>
</evidence>
<feature type="repeat" description="ANK" evidence="2">
    <location>
        <begin position="1195"/>
        <end position="1224"/>
    </location>
</feature>
<dbReference type="InterPro" id="IPR007111">
    <property type="entry name" value="NACHT_NTPase"/>
</dbReference>
<dbReference type="CDD" id="cd09008">
    <property type="entry name" value="MTAN"/>
    <property type="match status" value="1"/>
</dbReference>
<dbReference type="SUPFAM" id="SSF48403">
    <property type="entry name" value="Ankyrin repeat"/>
    <property type="match status" value="1"/>
</dbReference>
<dbReference type="Gene3D" id="3.40.50.300">
    <property type="entry name" value="P-loop containing nucleotide triphosphate hydrolases"/>
    <property type="match status" value="1"/>
</dbReference>
<protein>
    <recommendedName>
        <fullName evidence="4">NACHT domain-containing protein</fullName>
    </recommendedName>
</protein>
<dbReference type="Proteomes" id="UP000756346">
    <property type="component" value="Unassembled WGS sequence"/>
</dbReference>
<dbReference type="OrthoDB" id="194358at2759"/>
<reference evidence="5" key="1">
    <citation type="journal article" date="2021" name="Nat. Commun.">
        <title>Genetic determinants of endophytism in the Arabidopsis root mycobiome.</title>
        <authorList>
            <person name="Mesny F."/>
            <person name="Miyauchi S."/>
            <person name="Thiergart T."/>
            <person name="Pickel B."/>
            <person name="Atanasova L."/>
            <person name="Karlsson M."/>
            <person name="Huettel B."/>
            <person name="Barry K.W."/>
            <person name="Haridas S."/>
            <person name="Chen C."/>
            <person name="Bauer D."/>
            <person name="Andreopoulos W."/>
            <person name="Pangilinan J."/>
            <person name="LaButti K."/>
            <person name="Riley R."/>
            <person name="Lipzen A."/>
            <person name="Clum A."/>
            <person name="Drula E."/>
            <person name="Henrissat B."/>
            <person name="Kohler A."/>
            <person name="Grigoriev I.V."/>
            <person name="Martin F.M."/>
            <person name="Hacquard S."/>
        </authorList>
    </citation>
    <scope>NUCLEOTIDE SEQUENCE</scope>
    <source>
        <strain evidence="5">MPI-CAGE-CH-0230</strain>
    </source>
</reference>
<dbReference type="Gene3D" id="1.25.40.20">
    <property type="entry name" value="Ankyrin repeat-containing domain"/>
    <property type="match status" value="2"/>
</dbReference>
<dbReference type="PROSITE" id="PS50297">
    <property type="entry name" value="ANK_REP_REGION"/>
    <property type="match status" value="4"/>
</dbReference>
<dbReference type="GO" id="GO:0009116">
    <property type="term" value="P:nucleoside metabolic process"/>
    <property type="evidence" value="ECO:0007669"/>
    <property type="project" value="InterPro"/>
</dbReference>
<feature type="repeat" description="ANK" evidence="2">
    <location>
        <begin position="1162"/>
        <end position="1194"/>
    </location>
</feature>
<dbReference type="SUPFAM" id="SSF52540">
    <property type="entry name" value="P-loop containing nucleoside triphosphate hydrolases"/>
    <property type="match status" value="1"/>
</dbReference>
<evidence type="ECO:0000256" key="2">
    <source>
        <dbReference type="PROSITE-ProRule" id="PRU00023"/>
    </source>
</evidence>
<name>A0A9P8XRY0_9PEZI</name>
<dbReference type="PROSITE" id="PS50088">
    <property type="entry name" value="ANK_REPEAT"/>
    <property type="match status" value="4"/>
</dbReference>
<dbReference type="InterPro" id="IPR035994">
    <property type="entry name" value="Nucleoside_phosphorylase_sf"/>
</dbReference>
<dbReference type="PANTHER" id="PTHR46082">
    <property type="entry name" value="ATP/GTP-BINDING PROTEIN-RELATED"/>
    <property type="match status" value="1"/>
</dbReference>
<feature type="region of interest" description="Disordered" evidence="3">
    <location>
        <begin position="28"/>
        <end position="93"/>
    </location>
</feature>
<dbReference type="InterPro" id="IPR000845">
    <property type="entry name" value="Nucleoside_phosphorylase_d"/>
</dbReference>
<sequence length="1255" mass="139881">MFIVSLCITAYTGQGSSSVSDQVVPDTRITAGSAGNSPPPSRDLNQSAGPSRSLPGPTRDTTPGITKPKPHETCASGKPGHHKRQRTSHSSATHKFTHRDYEIGWVSAIYVEFAAAQALLEDVHETLPSDPHDSNHYVLGRIGRFNVAMACLPAGGMGMNNAAIVSSNMLRTYTAIRVQLLVGVAGGVPTAVNDVRLGDVVVGLSVVQHDFGKTVQDGHFQSTAAVHTPTTRLMSAVNLLRAEYDIRGSRIPDILQQMLQRNPLMDRYADCTGLKDILFDSDYRHVSRSPRSSRHPQVHFGAIASGNQVIKDAQTRDQLGLRHNVLCLEMEGAALKGLDVPFLVIRGICDYADFHKNKDWQPYAAAVAAACATEYLSFLQLGVRSTNYVQPTSRIEALMKSLRFDQMGSRKDTIRRAHNETCTWVLKTRAYQDWLDGSKLEDHHGLLWIKGKPGAGKSTIMKFLLDILEEEKIPSREVISFFFNARGDSMERTVQGMYQSLLLQLLERIPELQEILERVPTTSTDALPKWHTALLQGLLEKALRDTAGYSLFLLIDALDEGDQDEIRSMVYFLEDIRAAAYQEGLRIFVCFASRHYPHITVRKCVELLLDRQPGHEDDIGRYIEDKLNIGSGSIVSAVQAELKHKAAGVFMWVVLVTSILNRHYDHGYGPHALQEELRRVPGDLHAVFRDILLRDKEDRGRMLLCVQWIMFSQRALGPEELYLAIQLGTTESHDLHNNMDKAPFPEEQVKRTILSASKGLVEVTISWNPKVQFIHESVNDFFLRRNGFSLIWPETSGQEASLSHDRLKHTCFRYIQDSAFMLPKKVANKYNASGLSYRAVAGTLIPFLSYSMRNILYHSDQAQAYGVDQRAFLLEFRSLLQNWVAYRNALAGVQYYTDNVSLLYILADYNLHNLIQIYPSILDCLVVERERYGYPLFSALAAQSFDAIKVFASAMRPEISEDGRIAGSEEIADGRVSRLFVDGFSYTTNRHILSYLAEYGDQYLFCCVLQSGLIDIDVEASDRDGRTLLSWTAWWGLVDAVRLLLDRGAAVDAKDHMSRTPLHWAAEKGRANVITLLVQHGAEGDAADVTEATPLIKAATEGHSEATRRLQEHGVSNEAVDMFGRSALSRASENVVRELLQGGASTCTEDPSMNWTPLRDYDGRTPLSWAAQVGVASCVRLLLATGSMVDSQDEQGRTPLTYATEWHNKETAVILLEHGAALDIGWTAWQGQCSAWMIKECPGLALCLSRKFLPA</sequence>
<comment type="caution">
    <text evidence="5">The sequence shown here is derived from an EMBL/GenBank/DDBJ whole genome shotgun (WGS) entry which is preliminary data.</text>
</comment>
<dbReference type="Pfam" id="PF01048">
    <property type="entry name" value="PNP_UDP_1"/>
    <property type="match status" value="1"/>
</dbReference>
<dbReference type="AlphaFoldDB" id="A0A9P8XRY0"/>
<keyword evidence="6" id="KW-1185">Reference proteome</keyword>
<dbReference type="SUPFAM" id="SSF53167">
    <property type="entry name" value="Purine and uridine phosphorylases"/>
    <property type="match status" value="1"/>
</dbReference>
<evidence type="ECO:0000313" key="5">
    <source>
        <dbReference type="EMBL" id="KAH7014390.1"/>
    </source>
</evidence>
<dbReference type="Pfam" id="PF12796">
    <property type="entry name" value="Ank_2"/>
    <property type="match status" value="2"/>
</dbReference>
<keyword evidence="1" id="KW-0677">Repeat</keyword>
<dbReference type="InterPro" id="IPR053137">
    <property type="entry name" value="NLR-like"/>
</dbReference>
<evidence type="ECO:0000313" key="6">
    <source>
        <dbReference type="Proteomes" id="UP000756346"/>
    </source>
</evidence>
<dbReference type="InterPro" id="IPR056884">
    <property type="entry name" value="NPHP3-like_N"/>
</dbReference>
<dbReference type="InterPro" id="IPR002110">
    <property type="entry name" value="Ankyrin_rpt"/>
</dbReference>
<proteinExistence type="predicted"/>
<dbReference type="EMBL" id="JAGTJQ010000013">
    <property type="protein sequence ID" value="KAH7014390.1"/>
    <property type="molecule type" value="Genomic_DNA"/>
</dbReference>
<feature type="repeat" description="ANK" evidence="2">
    <location>
        <begin position="1024"/>
        <end position="1056"/>
    </location>
</feature>
<evidence type="ECO:0000259" key="4">
    <source>
        <dbReference type="PROSITE" id="PS50837"/>
    </source>
</evidence>
<keyword evidence="2" id="KW-0040">ANK repeat</keyword>
<dbReference type="InterPro" id="IPR036770">
    <property type="entry name" value="Ankyrin_rpt-contain_sf"/>
</dbReference>
<dbReference type="Pfam" id="PF24883">
    <property type="entry name" value="NPHP3_N"/>
    <property type="match status" value="1"/>
</dbReference>
<organism evidence="5 6">
    <name type="scientific">Microdochium trichocladiopsis</name>
    <dbReference type="NCBI Taxonomy" id="1682393"/>
    <lineage>
        <taxon>Eukaryota</taxon>
        <taxon>Fungi</taxon>
        <taxon>Dikarya</taxon>
        <taxon>Ascomycota</taxon>
        <taxon>Pezizomycotina</taxon>
        <taxon>Sordariomycetes</taxon>
        <taxon>Xylariomycetidae</taxon>
        <taxon>Xylariales</taxon>
        <taxon>Microdochiaceae</taxon>
        <taxon>Microdochium</taxon>
    </lineage>
</organism>
<gene>
    <name evidence="5" type="ORF">B0I36DRAFT_378122</name>
</gene>
<dbReference type="Gene3D" id="3.40.50.1580">
    <property type="entry name" value="Nucleoside phosphorylase domain"/>
    <property type="match status" value="1"/>
</dbReference>